<reference evidence="2" key="2">
    <citation type="journal article" date="2015" name="Data Brief">
        <title>Shoot transcriptome of the giant reed, Arundo donax.</title>
        <authorList>
            <person name="Barrero R.A."/>
            <person name="Guerrero F.D."/>
            <person name="Moolhuijzen P."/>
            <person name="Goolsby J.A."/>
            <person name="Tidwell J."/>
            <person name="Bellgard S.E."/>
            <person name="Bellgard M.I."/>
        </authorList>
    </citation>
    <scope>NUCLEOTIDE SEQUENCE</scope>
    <source>
        <tissue evidence="2">Shoot tissue taken approximately 20 cm above the soil surface</tissue>
    </source>
</reference>
<reference evidence="2" key="1">
    <citation type="submission" date="2014-09" db="EMBL/GenBank/DDBJ databases">
        <authorList>
            <person name="Magalhaes I.L.F."/>
            <person name="Oliveira U."/>
            <person name="Santos F.R."/>
            <person name="Vidigal T.H.D.A."/>
            <person name="Brescovit A.D."/>
            <person name="Santos A.J."/>
        </authorList>
    </citation>
    <scope>NUCLEOTIDE SEQUENCE</scope>
    <source>
        <tissue evidence="2">Shoot tissue taken approximately 20 cm above the soil surface</tissue>
    </source>
</reference>
<protein>
    <submittedName>
        <fullName evidence="2">Uncharacterized protein</fullName>
    </submittedName>
</protein>
<accession>A0A0A9HRB8</accession>
<evidence type="ECO:0000256" key="1">
    <source>
        <dbReference type="SAM" id="MobiDB-lite"/>
    </source>
</evidence>
<sequence>MERSTSRRPPRSRERYPSEKRSSTAGTGRPWRRRR</sequence>
<dbReference type="AlphaFoldDB" id="A0A0A9HRB8"/>
<feature type="region of interest" description="Disordered" evidence="1">
    <location>
        <begin position="1"/>
        <end position="35"/>
    </location>
</feature>
<evidence type="ECO:0000313" key="2">
    <source>
        <dbReference type="EMBL" id="JAE39645.1"/>
    </source>
</evidence>
<feature type="compositionally biased region" description="Basic and acidic residues" evidence="1">
    <location>
        <begin position="1"/>
        <end position="22"/>
    </location>
</feature>
<proteinExistence type="predicted"/>
<organism evidence="2">
    <name type="scientific">Arundo donax</name>
    <name type="common">Giant reed</name>
    <name type="synonym">Donax arundinaceus</name>
    <dbReference type="NCBI Taxonomy" id="35708"/>
    <lineage>
        <taxon>Eukaryota</taxon>
        <taxon>Viridiplantae</taxon>
        <taxon>Streptophyta</taxon>
        <taxon>Embryophyta</taxon>
        <taxon>Tracheophyta</taxon>
        <taxon>Spermatophyta</taxon>
        <taxon>Magnoliopsida</taxon>
        <taxon>Liliopsida</taxon>
        <taxon>Poales</taxon>
        <taxon>Poaceae</taxon>
        <taxon>PACMAD clade</taxon>
        <taxon>Arundinoideae</taxon>
        <taxon>Arundineae</taxon>
        <taxon>Arundo</taxon>
    </lineage>
</organism>
<dbReference type="EMBL" id="GBRH01158251">
    <property type="protein sequence ID" value="JAE39645.1"/>
    <property type="molecule type" value="Transcribed_RNA"/>
</dbReference>
<name>A0A0A9HRB8_ARUDO</name>